<protein>
    <submittedName>
        <fullName evidence="1">Uncharacterized protein</fullName>
    </submittedName>
</protein>
<sequence>MSIQIPQSMTEVEVQLLDRQKHGEHVTKDEIIRNAVRDTLQALMDEALDGHYDDVKWDDQGHDLIIYDIMGKQVGRVAPMKDTFIDEFTASPDNMMLHFDDAVTKVVGGR</sequence>
<comment type="caution">
    <text evidence="1">The sequence shown here is derived from an EMBL/GenBank/DDBJ whole genome shotgun (WGS) entry which is preliminary data.</text>
</comment>
<dbReference type="OrthoDB" id="2248271at2"/>
<proteinExistence type="predicted"/>
<evidence type="ECO:0000313" key="2">
    <source>
        <dbReference type="Proteomes" id="UP000239920"/>
    </source>
</evidence>
<organism evidence="1 2">
    <name type="scientific">Limosilactobacillus pontis</name>
    <dbReference type="NCBI Taxonomy" id="35787"/>
    <lineage>
        <taxon>Bacteria</taxon>
        <taxon>Bacillati</taxon>
        <taxon>Bacillota</taxon>
        <taxon>Bacilli</taxon>
        <taxon>Lactobacillales</taxon>
        <taxon>Lactobacillaceae</taxon>
        <taxon>Limosilactobacillus</taxon>
    </lineage>
</organism>
<dbReference type="Proteomes" id="UP000239920">
    <property type="component" value="Unassembled WGS sequence"/>
</dbReference>
<evidence type="ECO:0000313" key="1">
    <source>
        <dbReference type="EMBL" id="PMB83181.1"/>
    </source>
</evidence>
<dbReference type="RefSeq" id="WP_104688278.1">
    <property type="nucleotide sequence ID" value="NZ_PNFV01000002.1"/>
</dbReference>
<accession>A0A2J6NPD5</accession>
<dbReference type="AlphaFoldDB" id="A0A2J6NPD5"/>
<dbReference type="EMBL" id="PNFV01000002">
    <property type="protein sequence ID" value="PMB83181.1"/>
    <property type="molecule type" value="Genomic_DNA"/>
</dbReference>
<gene>
    <name evidence="1" type="ORF">CK797_02745</name>
</gene>
<name>A0A2J6NPD5_9LACO</name>
<reference evidence="1 2" key="1">
    <citation type="submission" date="2017-09" db="EMBL/GenBank/DDBJ databases">
        <title>Bacterial strain isolated from the female urinary microbiota.</title>
        <authorList>
            <person name="Thomas-White K."/>
            <person name="Kumar N."/>
            <person name="Forster S."/>
            <person name="Putonti C."/>
            <person name="Lawley T."/>
            <person name="Wolfe A.J."/>
        </authorList>
    </citation>
    <scope>NUCLEOTIDE SEQUENCE [LARGE SCALE GENOMIC DNA]</scope>
    <source>
        <strain evidence="1 2">UMB0683</strain>
    </source>
</reference>